<dbReference type="GO" id="GO:0006777">
    <property type="term" value="P:Mo-molybdopterin cofactor biosynthetic process"/>
    <property type="evidence" value="ECO:0007669"/>
    <property type="project" value="UniProtKB-UniRule"/>
</dbReference>
<dbReference type="InterPro" id="IPR016193">
    <property type="entry name" value="Cytidine_deaminase-like"/>
</dbReference>
<comment type="similarity">
    <text evidence="3">Belongs to the FdhD family.</text>
</comment>
<evidence type="ECO:0000256" key="2">
    <source>
        <dbReference type="ARBA" id="ARBA00023150"/>
    </source>
</evidence>
<evidence type="ECO:0000313" key="4">
    <source>
        <dbReference type="EMBL" id="CAA2103042.1"/>
    </source>
</evidence>
<dbReference type="HAMAP" id="MF_00187">
    <property type="entry name" value="FdhD"/>
    <property type="match status" value="1"/>
</dbReference>
<dbReference type="Gene3D" id="3.40.140.10">
    <property type="entry name" value="Cytidine Deaminase, domain 2"/>
    <property type="match status" value="1"/>
</dbReference>
<comment type="subcellular location">
    <subcellularLocation>
        <location evidence="3">Cytoplasm</location>
    </subcellularLocation>
</comment>
<dbReference type="GO" id="GO:0005737">
    <property type="term" value="C:cytoplasm"/>
    <property type="evidence" value="ECO:0007669"/>
    <property type="project" value="UniProtKB-SubCell"/>
</dbReference>
<keyword evidence="4" id="KW-0808">Transferase</keyword>
<dbReference type="AlphaFoldDB" id="A0A679JAG7"/>
<gene>
    <name evidence="3 4" type="primary">fdhD</name>
    <name evidence="4" type="ORF">MBUL_01991</name>
</gene>
<evidence type="ECO:0000256" key="3">
    <source>
        <dbReference type="HAMAP-Rule" id="MF_00187"/>
    </source>
</evidence>
<dbReference type="PANTHER" id="PTHR30592">
    <property type="entry name" value="FORMATE DEHYDROGENASE"/>
    <property type="match status" value="1"/>
</dbReference>
<dbReference type="PIRSF" id="PIRSF015626">
    <property type="entry name" value="FdhD"/>
    <property type="match status" value="1"/>
</dbReference>
<dbReference type="NCBIfam" id="TIGR00129">
    <property type="entry name" value="fdhD_narQ"/>
    <property type="match status" value="1"/>
</dbReference>
<protein>
    <recommendedName>
        <fullName evidence="3">Sulfur carrier protein FdhD</fullName>
    </recommendedName>
</protein>
<dbReference type="SUPFAM" id="SSF53927">
    <property type="entry name" value="Cytidine deaminase-like"/>
    <property type="match status" value="1"/>
</dbReference>
<keyword evidence="1 3" id="KW-0963">Cytoplasm</keyword>
<dbReference type="Pfam" id="PF02634">
    <property type="entry name" value="FdhD-NarQ"/>
    <property type="match status" value="1"/>
</dbReference>
<comment type="function">
    <text evidence="3">Required for formate dehydrogenase (FDH) activity. Acts as a sulfur carrier protein that transfers sulfur from IscS to the molybdenum cofactor prior to its insertion into FDH.</text>
</comment>
<accession>A0A679JAG7</accession>
<keyword evidence="2 3" id="KW-0501">Molybdenum cofactor biosynthesis</keyword>
<dbReference type="Gene3D" id="3.10.20.10">
    <property type="match status" value="1"/>
</dbReference>
<name>A0A679JAG7_9HYPH</name>
<feature type="active site" description="Cysteine persulfide intermediate" evidence="3">
    <location>
        <position position="125"/>
    </location>
</feature>
<proteinExistence type="inferred from homology"/>
<comment type="caution">
    <text evidence="3">Lacks conserved residue(s) required for the propagation of feature annotation.</text>
</comment>
<dbReference type="GO" id="GO:0097163">
    <property type="term" value="F:sulfur carrier activity"/>
    <property type="evidence" value="ECO:0007669"/>
    <property type="project" value="UniProtKB-UniRule"/>
</dbReference>
<organism evidence="4">
    <name type="scientific">Methylobacterium bullatum</name>
    <dbReference type="NCBI Taxonomy" id="570505"/>
    <lineage>
        <taxon>Bacteria</taxon>
        <taxon>Pseudomonadati</taxon>
        <taxon>Pseudomonadota</taxon>
        <taxon>Alphaproteobacteria</taxon>
        <taxon>Hyphomicrobiales</taxon>
        <taxon>Methylobacteriaceae</taxon>
        <taxon>Methylobacterium</taxon>
    </lineage>
</organism>
<dbReference type="GO" id="GO:0016783">
    <property type="term" value="F:sulfurtransferase activity"/>
    <property type="evidence" value="ECO:0007669"/>
    <property type="project" value="InterPro"/>
</dbReference>
<reference evidence="4" key="1">
    <citation type="submission" date="2019-12" db="EMBL/GenBank/DDBJ databases">
        <authorList>
            <person name="Cremers G."/>
        </authorList>
    </citation>
    <scope>NUCLEOTIDE SEQUENCE</scope>
    <source>
        <strain evidence="4">Mbul1</strain>
    </source>
</reference>
<dbReference type="InterPro" id="IPR003786">
    <property type="entry name" value="FdhD"/>
</dbReference>
<dbReference type="EMBL" id="LR743504">
    <property type="protein sequence ID" value="CAA2103042.1"/>
    <property type="molecule type" value="Genomic_DNA"/>
</dbReference>
<evidence type="ECO:0000256" key="1">
    <source>
        <dbReference type="ARBA" id="ARBA00022490"/>
    </source>
</evidence>
<sequence length="285" mass="30513">MLPSERNDLTESDTPAPTSRRVATLVVAYDDPTAREGHRDLAVEMPVNLVYGSVPYAVMMTTPSDLVDFAYGFSLTEGIVESADEIRSVRVEDGDGGLRLVVDLAPGRLREHLARKRAISGRTGCGVCGIDDLAALPKAEPRAHAVQSVGIESIQRALLGMGDAQVLNHTTRAVHAAAWADRDGNLLAVREDVGRHNGLDKLIGALMRAGTDPNDGFVVITSRCSFEMVEKTATFGAAVLVAISAPTSLAIDRARLHDMTLCAIARSDTLTVFTGRERLLLAAER</sequence>
<dbReference type="PANTHER" id="PTHR30592:SF1">
    <property type="entry name" value="SULFUR CARRIER PROTEIN FDHD"/>
    <property type="match status" value="1"/>
</dbReference>